<keyword evidence="5" id="KW-0378">Hydrolase</keyword>
<organism evidence="5 6">
    <name type="scientific">Rhodococcus coprophilus</name>
    <dbReference type="NCBI Taxonomy" id="38310"/>
    <lineage>
        <taxon>Bacteria</taxon>
        <taxon>Bacillati</taxon>
        <taxon>Actinomycetota</taxon>
        <taxon>Actinomycetes</taxon>
        <taxon>Mycobacteriales</taxon>
        <taxon>Nocardiaceae</taxon>
        <taxon>Rhodococcus</taxon>
    </lineage>
</organism>
<evidence type="ECO:0000256" key="2">
    <source>
        <dbReference type="SAM" id="SignalP"/>
    </source>
</evidence>
<sequence>MTRRTLLRAGAVAAGTSALAAATAPGASAASPVFVHGVASGDPLPDAVILWTRVTPVPEAMPGSGVGPATTVQWQIARDADFTDTVASGSVSATAATDHTVKVDATGLTPGTDYYYRFVSGGAVSPTGRTHTAPSADAHVAGLRLGVVSCADWEGGYFGSYRHLAARGDLDAMVHLGDYLYEYAAGQFPVSTGTEVRMHVPAHEIVTLADYRMRHGQYKTDPDLQRLHAQVPWIVVWDDHESANDAWAGGAENHDPASEGDWASRKAASVRAYDEWMPVRMEGDRLYRRLRFGDLAELSMLDLRTYRSQQSRPLDGRSVDDPGRTMTGQDQMAWLTAGLVSSPTRWQLVGNSVMFAPVLLPPLDARTTRALTTLLGVPSSGIPFNTDQWDGYPADRQRVLDAIRGAGRRNVVFLTGDIHTSWASDIPENAADYPGAGTVATEFVVPSVTSANIDELLGVPPRSASPALEEVVRSTNRHVRFVELDSHGFGVLEVTPEAAQMEWFFLDDRTDPSTGVRRAAGFRVREGSARVEPLAPIGYAQFETGQP</sequence>
<dbReference type="InterPro" id="IPR052900">
    <property type="entry name" value="Phospholipid_Metab_Enz"/>
</dbReference>
<feature type="domain" description="PhoD-like phosphatase metallophosphatase" evidence="3">
    <location>
        <begin position="145"/>
        <end position="503"/>
    </location>
</feature>
<dbReference type="InterPro" id="IPR029052">
    <property type="entry name" value="Metallo-depent_PP-like"/>
</dbReference>
<dbReference type="CDD" id="cd07389">
    <property type="entry name" value="MPP_PhoD"/>
    <property type="match status" value="1"/>
</dbReference>
<evidence type="ECO:0000259" key="3">
    <source>
        <dbReference type="Pfam" id="PF09423"/>
    </source>
</evidence>
<dbReference type="EC" id="3.1.4.4" evidence="5"/>
<dbReference type="GO" id="GO:0003993">
    <property type="term" value="F:acid phosphatase activity"/>
    <property type="evidence" value="ECO:0007669"/>
    <property type="project" value="InterPro"/>
</dbReference>
<dbReference type="GO" id="GO:0046872">
    <property type="term" value="F:metal ion binding"/>
    <property type="evidence" value="ECO:0007669"/>
    <property type="project" value="InterPro"/>
</dbReference>
<keyword evidence="6" id="KW-1185">Reference proteome</keyword>
<dbReference type="SUPFAM" id="SSF49363">
    <property type="entry name" value="Purple acid phosphatase, N-terminal domain"/>
    <property type="match status" value="1"/>
</dbReference>
<feature type="domain" description="Phospholipase D N-terminal" evidence="4">
    <location>
        <begin position="36"/>
        <end position="132"/>
    </location>
</feature>
<dbReference type="Proteomes" id="UP000249091">
    <property type="component" value="Chromosome 1"/>
</dbReference>
<feature type="chain" id="PRO_5015905631" evidence="2">
    <location>
        <begin position="30"/>
        <end position="547"/>
    </location>
</feature>
<dbReference type="SUPFAM" id="SSF56300">
    <property type="entry name" value="Metallo-dependent phosphatases"/>
    <property type="match status" value="1"/>
</dbReference>
<dbReference type="Gene3D" id="3.60.21.70">
    <property type="entry name" value="PhoD-like phosphatase"/>
    <property type="match status" value="1"/>
</dbReference>
<dbReference type="GO" id="GO:0004630">
    <property type="term" value="F:phospholipase D activity"/>
    <property type="evidence" value="ECO:0007669"/>
    <property type="project" value="UniProtKB-EC"/>
</dbReference>
<proteinExistence type="predicted"/>
<gene>
    <name evidence="5" type="primary">pld</name>
    <name evidence="5" type="ORF">NCTC10994_00694</name>
</gene>
<dbReference type="Gene3D" id="2.60.40.380">
    <property type="entry name" value="Purple acid phosphatase-like, N-terminal"/>
    <property type="match status" value="1"/>
</dbReference>
<dbReference type="PANTHER" id="PTHR43606:SF2">
    <property type="entry name" value="ALKALINE PHOSPHATASE FAMILY PROTEIN (AFU_ORTHOLOGUE AFUA_5G03860)"/>
    <property type="match status" value="1"/>
</dbReference>
<name>A0A2X4TP46_9NOCA</name>
<dbReference type="Pfam" id="PF16655">
    <property type="entry name" value="PhoD_N"/>
    <property type="match status" value="1"/>
</dbReference>
<dbReference type="InterPro" id="IPR038607">
    <property type="entry name" value="PhoD-like_sf"/>
</dbReference>
<dbReference type="InterPro" id="IPR006311">
    <property type="entry name" value="TAT_signal"/>
</dbReference>
<evidence type="ECO:0000259" key="4">
    <source>
        <dbReference type="Pfam" id="PF16655"/>
    </source>
</evidence>
<evidence type="ECO:0000313" key="6">
    <source>
        <dbReference type="Proteomes" id="UP000249091"/>
    </source>
</evidence>
<dbReference type="AlphaFoldDB" id="A0A2X4TP46"/>
<accession>A0A2X4TP46</accession>
<dbReference type="InterPro" id="IPR008963">
    <property type="entry name" value="Purple_acid_Pase-like_N"/>
</dbReference>
<protein>
    <submittedName>
        <fullName evidence="5">Alkaline phosphatase</fullName>
        <ecNumber evidence="5">3.1.4.4</ecNumber>
    </submittedName>
</protein>
<evidence type="ECO:0000313" key="5">
    <source>
        <dbReference type="EMBL" id="SQI28941.1"/>
    </source>
</evidence>
<keyword evidence="1 2" id="KW-0732">Signal</keyword>
<feature type="signal peptide" evidence="2">
    <location>
        <begin position="1"/>
        <end position="29"/>
    </location>
</feature>
<dbReference type="KEGG" id="rcr:NCTC10994_00694"/>
<evidence type="ECO:0000256" key="1">
    <source>
        <dbReference type="ARBA" id="ARBA00022729"/>
    </source>
</evidence>
<dbReference type="InterPro" id="IPR018946">
    <property type="entry name" value="PhoD-like_MPP"/>
</dbReference>
<dbReference type="RefSeq" id="WP_084722297.1">
    <property type="nucleotide sequence ID" value="NZ_JAFBBL010000001.1"/>
</dbReference>
<dbReference type="InterPro" id="IPR032093">
    <property type="entry name" value="PhoD_N"/>
</dbReference>
<dbReference type="Pfam" id="PF09423">
    <property type="entry name" value="PhoD"/>
    <property type="match status" value="1"/>
</dbReference>
<reference evidence="5 6" key="1">
    <citation type="submission" date="2018-06" db="EMBL/GenBank/DDBJ databases">
        <authorList>
            <consortium name="Pathogen Informatics"/>
            <person name="Doyle S."/>
        </authorList>
    </citation>
    <scope>NUCLEOTIDE SEQUENCE [LARGE SCALE GENOMIC DNA]</scope>
    <source>
        <strain evidence="5 6">NCTC10994</strain>
    </source>
</reference>
<dbReference type="PANTHER" id="PTHR43606">
    <property type="entry name" value="PHOSPHATASE, PUTATIVE (AFU_ORTHOLOGUE AFUA_6G08710)-RELATED"/>
    <property type="match status" value="1"/>
</dbReference>
<dbReference type="PROSITE" id="PS51318">
    <property type="entry name" value="TAT"/>
    <property type="match status" value="1"/>
</dbReference>
<dbReference type="EMBL" id="LS483468">
    <property type="protein sequence ID" value="SQI28941.1"/>
    <property type="molecule type" value="Genomic_DNA"/>
</dbReference>
<dbReference type="STRING" id="1219011.GCA_001895045_00414"/>